<dbReference type="PATRIC" id="fig|1432052.3.peg.2138"/>
<name>A0A1E3ARM6_9FIRM</name>
<accession>A0A1E3ARM6</accession>
<gene>
    <name evidence="1" type="ORF">BEH84_01949</name>
</gene>
<dbReference type="GO" id="GO:0005737">
    <property type="term" value="C:cytoplasm"/>
    <property type="evidence" value="ECO:0007669"/>
    <property type="project" value="InterPro"/>
</dbReference>
<evidence type="ECO:0000313" key="1">
    <source>
        <dbReference type="EMBL" id="ODM11340.1"/>
    </source>
</evidence>
<evidence type="ECO:0000313" key="2">
    <source>
        <dbReference type="Proteomes" id="UP000095003"/>
    </source>
</evidence>
<dbReference type="GeneID" id="93300937"/>
<organism evidence="1 2">
    <name type="scientific">Eisenbergiella tayi</name>
    <dbReference type="NCBI Taxonomy" id="1432052"/>
    <lineage>
        <taxon>Bacteria</taxon>
        <taxon>Bacillati</taxon>
        <taxon>Bacillota</taxon>
        <taxon>Clostridia</taxon>
        <taxon>Lachnospirales</taxon>
        <taxon>Lachnospiraceae</taxon>
        <taxon>Eisenbergiella</taxon>
    </lineage>
</organism>
<protein>
    <recommendedName>
        <fullName evidence="3">Inorganic pyrophosphatase</fullName>
    </recommendedName>
</protein>
<dbReference type="RefSeq" id="WP_044965024.1">
    <property type="nucleotide sequence ID" value="NZ_BAABXS010000001.1"/>
</dbReference>
<dbReference type="GO" id="GO:0004427">
    <property type="term" value="F:inorganic diphosphate phosphatase activity"/>
    <property type="evidence" value="ECO:0007669"/>
    <property type="project" value="InterPro"/>
</dbReference>
<dbReference type="InterPro" id="IPR036649">
    <property type="entry name" value="Pyrophosphatase_sf"/>
</dbReference>
<sequence>MEEREAFWKAIEKLVRDSNIVIDRPKGTAHPRFPDFIYKIDYGYLENTSSMDQGGIDVWVGTDSRKQIDAIMCIVDLMKRDSEIKILIGCTEEEKEIVCQTHNETEYMKGILIRR</sequence>
<dbReference type="AlphaFoldDB" id="A0A1E3ARM6"/>
<evidence type="ECO:0008006" key="3">
    <source>
        <dbReference type="Google" id="ProtNLM"/>
    </source>
</evidence>
<dbReference type="GO" id="GO:0000287">
    <property type="term" value="F:magnesium ion binding"/>
    <property type="evidence" value="ECO:0007669"/>
    <property type="project" value="InterPro"/>
</dbReference>
<dbReference type="Proteomes" id="UP000095003">
    <property type="component" value="Unassembled WGS sequence"/>
</dbReference>
<reference evidence="1 2" key="1">
    <citation type="submission" date="2016-07" db="EMBL/GenBank/DDBJ databases">
        <title>Characterization of isolates of Eisenbergiella tayi derived from blood cultures, using whole genome sequencing.</title>
        <authorList>
            <person name="Burdz T."/>
            <person name="Wiebe D."/>
            <person name="Huynh C."/>
            <person name="Bernard K."/>
        </authorList>
    </citation>
    <scope>NUCLEOTIDE SEQUENCE [LARGE SCALE GENOMIC DNA]</scope>
    <source>
        <strain evidence="1 2">NML 120489</strain>
    </source>
</reference>
<proteinExistence type="predicted"/>
<dbReference type="SUPFAM" id="SSF50324">
    <property type="entry name" value="Inorganic pyrophosphatase"/>
    <property type="match status" value="1"/>
</dbReference>
<comment type="caution">
    <text evidence="1">The sequence shown here is derived from an EMBL/GenBank/DDBJ whole genome shotgun (WGS) entry which is preliminary data.</text>
</comment>
<dbReference type="EMBL" id="MCGI01000002">
    <property type="protein sequence ID" value="ODM11340.1"/>
    <property type="molecule type" value="Genomic_DNA"/>
</dbReference>
<dbReference type="GO" id="GO:0006796">
    <property type="term" value="P:phosphate-containing compound metabolic process"/>
    <property type="evidence" value="ECO:0007669"/>
    <property type="project" value="InterPro"/>
</dbReference>